<evidence type="ECO:0000256" key="5">
    <source>
        <dbReference type="ARBA" id="ARBA00023136"/>
    </source>
</evidence>
<comment type="subcellular location">
    <subcellularLocation>
        <location evidence="1">Cell membrane</location>
        <topology evidence="1">Multi-pass membrane protein</topology>
    </subcellularLocation>
</comment>
<reference evidence="7 8" key="1">
    <citation type="submission" date="2019-09" db="EMBL/GenBank/DDBJ databases">
        <title>Emergence of a chromosome-mediated tetracycline resistance gene in Proteus strain.</title>
        <authorList>
            <person name="He D."/>
            <person name="Wang L."/>
        </authorList>
    </citation>
    <scope>NUCLEOTIDE SEQUENCE [LARGE SCALE GENOMIC DNA]</scope>
    <source>
        <strain evidence="7 8">T60</strain>
    </source>
</reference>
<evidence type="ECO:0000256" key="2">
    <source>
        <dbReference type="ARBA" id="ARBA00022475"/>
    </source>
</evidence>
<feature type="transmembrane region" description="Helical" evidence="6">
    <location>
        <begin position="320"/>
        <end position="346"/>
    </location>
</feature>
<feature type="transmembrane region" description="Helical" evidence="6">
    <location>
        <begin position="73"/>
        <end position="96"/>
    </location>
</feature>
<evidence type="ECO:0000256" key="1">
    <source>
        <dbReference type="ARBA" id="ARBA00004651"/>
    </source>
</evidence>
<accession>A0A6I7CZJ1</accession>
<evidence type="ECO:0000256" key="6">
    <source>
        <dbReference type="SAM" id="Phobius"/>
    </source>
</evidence>
<feature type="transmembrane region" description="Helical" evidence="6">
    <location>
        <begin position="108"/>
        <end position="131"/>
    </location>
</feature>
<keyword evidence="4 6" id="KW-1133">Transmembrane helix</keyword>
<feature type="transmembrane region" description="Helical" evidence="6">
    <location>
        <begin position="209"/>
        <end position="235"/>
    </location>
</feature>
<dbReference type="InterPro" id="IPR050833">
    <property type="entry name" value="Poly_Biosynth_Transport"/>
</dbReference>
<dbReference type="GO" id="GO:0005886">
    <property type="term" value="C:plasma membrane"/>
    <property type="evidence" value="ECO:0007669"/>
    <property type="project" value="UniProtKB-SubCell"/>
</dbReference>
<dbReference type="PANTHER" id="PTHR30250">
    <property type="entry name" value="PST FAMILY PREDICTED COLANIC ACID TRANSPORTER"/>
    <property type="match status" value="1"/>
</dbReference>
<gene>
    <name evidence="7" type="ORF">F1325_00305</name>
</gene>
<evidence type="ECO:0008006" key="9">
    <source>
        <dbReference type="Google" id="ProtNLM"/>
    </source>
</evidence>
<evidence type="ECO:0000256" key="4">
    <source>
        <dbReference type="ARBA" id="ARBA00022989"/>
    </source>
</evidence>
<feature type="transmembrane region" description="Helical" evidence="6">
    <location>
        <begin position="353"/>
        <end position="373"/>
    </location>
</feature>
<protein>
    <recommendedName>
        <fullName evidence="9">Oligosaccharide flippase family protein</fullName>
    </recommendedName>
</protein>
<keyword evidence="2" id="KW-1003">Cell membrane</keyword>
<dbReference type="PANTHER" id="PTHR30250:SF11">
    <property type="entry name" value="O-ANTIGEN TRANSPORTER-RELATED"/>
    <property type="match status" value="1"/>
</dbReference>
<evidence type="ECO:0000313" key="7">
    <source>
        <dbReference type="EMBL" id="QHN09006.1"/>
    </source>
</evidence>
<keyword evidence="8" id="KW-1185">Reference proteome</keyword>
<feature type="transmembrane region" description="Helical" evidence="6">
    <location>
        <begin position="247"/>
        <end position="265"/>
    </location>
</feature>
<name>A0A6I7CZJ1_9GAMM</name>
<feature type="transmembrane region" description="Helical" evidence="6">
    <location>
        <begin position="286"/>
        <end position="308"/>
    </location>
</feature>
<keyword evidence="5 6" id="KW-0472">Membrane</keyword>
<feature type="transmembrane region" description="Helical" evidence="6">
    <location>
        <begin position="41"/>
        <end position="61"/>
    </location>
</feature>
<dbReference type="Proteomes" id="UP000464700">
    <property type="component" value="Chromosome"/>
</dbReference>
<feature type="transmembrane region" description="Helical" evidence="6">
    <location>
        <begin position="168"/>
        <end position="188"/>
    </location>
</feature>
<evidence type="ECO:0000313" key="8">
    <source>
        <dbReference type="Proteomes" id="UP000464700"/>
    </source>
</evidence>
<keyword evidence="3 6" id="KW-0812">Transmembrane</keyword>
<feature type="transmembrane region" description="Helical" evidence="6">
    <location>
        <begin position="385"/>
        <end position="402"/>
    </location>
</feature>
<organism evidence="7 8">
    <name type="scientific">Proteus columbae</name>
    <dbReference type="NCBI Taxonomy" id="1987580"/>
    <lineage>
        <taxon>Bacteria</taxon>
        <taxon>Pseudomonadati</taxon>
        <taxon>Pseudomonadota</taxon>
        <taxon>Gammaproteobacteria</taxon>
        <taxon>Enterobacterales</taxon>
        <taxon>Morganellaceae</taxon>
        <taxon>Proteus</taxon>
    </lineage>
</organism>
<dbReference type="AlphaFoldDB" id="A0A6I7CZJ1"/>
<feature type="transmembrane region" description="Helical" evidence="6">
    <location>
        <begin position="143"/>
        <end position="162"/>
    </location>
</feature>
<sequence>MFIKFIFLAFSRFYSTFVGLVLLLLSTETLGFEQRGQIAISISWMTTIFTISYLSLGQIGYKIVVDDNSKISNVISIFFIYSLLVTLSILLLVYPIYKYFLPNGSIEIEYFIFSIILIPGLMLEQQMLSLFIGKRDTSIMNKITIIVKTFILLLSILLIYLFPSKYLFISLLSLMSLLLAFSFFYNLNKDINFKFHFDFTLFKKMLLSGLNFHFFNAFGYILYTQLPLLVLPWFFPNDIYAKYEITFKFLSLLTIIATTCQLLGMRIFSNTEISKKVAWKKYISIVGIYFLLSYCIVGICYLIKPILFNFNFFNEYQTSYILFLQLALFIPFMNTSAFLPTLFLNLNKLNLSAIYNVLLGLISLILISTTILFFNPEDIFNALKIVYITAGILFLYFICALYKRNILNDQC</sequence>
<dbReference type="RefSeq" id="WP_160229861.1">
    <property type="nucleotide sequence ID" value="NZ_CP043925.1"/>
</dbReference>
<dbReference type="EMBL" id="CP043925">
    <property type="protein sequence ID" value="QHN09006.1"/>
    <property type="molecule type" value="Genomic_DNA"/>
</dbReference>
<dbReference type="KEGG" id="pcol:F1325_00305"/>
<proteinExistence type="predicted"/>
<evidence type="ECO:0000256" key="3">
    <source>
        <dbReference type="ARBA" id="ARBA00022692"/>
    </source>
</evidence>